<evidence type="ECO:0000259" key="2">
    <source>
        <dbReference type="PROSITE" id="PS50943"/>
    </source>
</evidence>
<dbReference type="PANTHER" id="PTHR46797:SF1">
    <property type="entry name" value="METHYLPHOSPHONATE SYNTHASE"/>
    <property type="match status" value="1"/>
</dbReference>
<dbReference type="SUPFAM" id="SSF47413">
    <property type="entry name" value="lambda repressor-like DNA-binding domains"/>
    <property type="match status" value="1"/>
</dbReference>
<accession>A0ABS4FXI6</accession>
<dbReference type="PROSITE" id="PS50943">
    <property type="entry name" value="HTH_CROC1"/>
    <property type="match status" value="1"/>
</dbReference>
<gene>
    <name evidence="3" type="ORF">J2Z32_003713</name>
</gene>
<dbReference type="EMBL" id="JAGGKG010000021">
    <property type="protein sequence ID" value="MBP1907048.1"/>
    <property type="molecule type" value="Genomic_DNA"/>
</dbReference>
<keyword evidence="4" id="KW-1185">Reference proteome</keyword>
<dbReference type="Gene3D" id="1.10.260.40">
    <property type="entry name" value="lambda repressor-like DNA-binding domains"/>
    <property type="match status" value="1"/>
</dbReference>
<evidence type="ECO:0000313" key="3">
    <source>
        <dbReference type="EMBL" id="MBP1907048.1"/>
    </source>
</evidence>
<reference evidence="3 4" key="1">
    <citation type="submission" date="2021-03" db="EMBL/GenBank/DDBJ databases">
        <title>Genomic Encyclopedia of Type Strains, Phase IV (KMG-IV): sequencing the most valuable type-strain genomes for metagenomic binning, comparative biology and taxonomic classification.</title>
        <authorList>
            <person name="Goeker M."/>
        </authorList>
    </citation>
    <scope>NUCLEOTIDE SEQUENCE [LARGE SCALE GENOMIC DNA]</scope>
    <source>
        <strain evidence="3 4">DSM 14349</strain>
    </source>
</reference>
<dbReference type="CDD" id="cd00093">
    <property type="entry name" value="HTH_XRE"/>
    <property type="match status" value="1"/>
</dbReference>
<dbReference type="Pfam" id="PF01381">
    <property type="entry name" value="HTH_3"/>
    <property type="match status" value="1"/>
</dbReference>
<dbReference type="InterPro" id="IPR001387">
    <property type="entry name" value="Cro/C1-type_HTH"/>
</dbReference>
<evidence type="ECO:0000256" key="1">
    <source>
        <dbReference type="ARBA" id="ARBA00023125"/>
    </source>
</evidence>
<keyword evidence="1" id="KW-0238">DNA-binding</keyword>
<dbReference type="SMART" id="SM00530">
    <property type="entry name" value="HTH_XRE"/>
    <property type="match status" value="1"/>
</dbReference>
<comment type="caution">
    <text evidence="3">The sequence shown here is derived from an EMBL/GenBank/DDBJ whole genome shotgun (WGS) entry which is preliminary data.</text>
</comment>
<dbReference type="InterPro" id="IPR050807">
    <property type="entry name" value="TransReg_Diox_bact_type"/>
</dbReference>
<sequence length="112" mass="13298">MNEKNTVHMIGERIRYYRTMRNLTQEEIAERIGSTGSYIGRIERGEKNVKIETLEKIADALKINVLLLFQQDTLEPLHDYPWIIKSVSLLLEQPERNQHKAYRILKEIFQND</sequence>
<feature type="domain" description="HTH cro/C1-type" evidence="2">
    <location>
        <begin position="14"/>
        <end position="68"/>
    </location>
</feature>
<dbReference type="Proteomes" id="UP001519272">
    <property type="component" value="Unassembled WGS sequence"/>
</dbReference>
<dbReference type="InterPro" id="IPR010982">
    <property type="entry name" value="Lambda_DNA-bd_dom_sf"/>
</dbReference>
<proteinExistence type="predicted"/>
<dbReference type="RefSeq" id="WP_210090636.1">
    <property type="nucleotide sequence ID" value="NZ_JAGGKG010000021.1"/>
</dbReference>
<protein>
    <submittedName>
        <fullName evidence="3">Transcriptional regulator with XRE-family HTH domain</fullName>
    </submittedName>
</protein>
<name>A0ABS4FXI6_9BACL</name>
<dbReference type="PANTHER" id="PTHR46797">
    <property type="entry name" value="HTH-TYPE TRANSCRIPTIONAL REGULATOR"/>
    <property type="match status" value="1"/>
</dbReference>
<evidence type="ECO:0000313" key="4">
    <source>
        <dbReference type="Proteomes" id="UP001519272"/>
    </source>
</evidence>
<organism evidence="3 4">
    <name type="scientific">Paenibacillus turicensis</name>
    <dbReference type="NCBI Taxonomy" id="160487"/>
    <lineage>
        <taxon>Bacteria</taxon>
        <taxon>Bacillati</taxon>
        <taxon>Bacillota</taxon>
        <taxon>Bacilli</taxon>
        <taxon>Bacillales</taxon>
        <taxon>Paenibacillaceae</taxon>
        <taxon>Paenibacillus</taxon>
    </lineage>
</organism>